<dbReference type="EC" id="1.8.4.14" evidence="1"/>
<gene>
    <name evidence="1" type="primary">msrC</name>
    <name evidence="1" type="ORF">CLLI_21640</name>
</gene>
<dbReference type="GO" id="GO:0033745">
    <property type="term" value="F:L-methionine-(R)-S-oxide reductase activity"/>
    <property type="evidence" value="ECO:0007669"/>
    <property type="project" value="UniProtKB-EC"/>
</dbReference>
<proteinExistence type="predicted"/>
<keyword evidence="2" id="KW-1185">Reference proteome</keyword>
<dbReference type="EMBL" id="PVXO01000058">
    <property type="protein sequence ID" value="PRR77776.1"/>
    <property type="molecule type" value="Genomic_DNA"/>
</dbReference>
<evidence type="ECO:0000313" key="1">
    <source>
        <dbReference type="EMBL" id="PRR77776.1"/>
    </source>
</evidence>
<dbReference type="InterPro" id="IPR029016">
    <property type="entry name" value="GAF-like_dom_sf"/>
</dbReference>
<comment type="caution">
    <text evidence="1">The sequence shown here is derived from an EMBL/GenBank/DDBJ whole genome shotgun (WGS) entry which is preliminary data.</text>
</comment>
<protein>
    <submittedName>
        <fullName evidence="1">Free methionine-R-sulfoxide reductase</fullName>
        <ecNumber evidence="1">1.8.4.14</ecNumber>
    </submittedName>
</protein>
<name>A0A2T0B1T3_9CLOT</name>
<dbReference type="Proteomes" id="UP000239706">
    <property type="component" value="Unassembled WGS sequence"/>
</dbReference>
<organism evidence="1 2">
    <name type="scientific">Clostridium liquoris</name>
    <dbReference type="NCBI Taxonomy" id="1289519"/>
    <lineage>
        <taxon>Bacteria</taxon>
        <taxon>Bacillati</taxon>
        <taxon>Bacillota</taxon>
        <taxon>Clostridia</taxon>
        <taxon>Eubacteriales</taxon>
        <taxon>Clostridiaceae</taxon>
        <taxon>Clostridium</taxon>
    </lineage>
</organism>
<dbReference type="SUPFAM" id="SSF55781">
    <property type="entry name" value="GAF domain-like"/>
    <property type="match status" value="1"/>
</dbReference>
<sequence length="97" mass="10656">MFDISVFNGLSEEEKYENMVIMLEGLISDEKDVITNLSNASALINALIDRINWVGFYIMKNGELVLGPFQGLPACNRIKVGAGVCGTAAKDKKSMRK</sequence>
<keyword evidence="1" id="KW-0560">Oxidoreductase</keyword>
<dbReference type="AlphaFoldDB" id="A0A2T0B1T3"/>
<accession>A0A2T0B1T3</accession>
<reference evidence="1 2" key="1">
    <citation type="submission" date="2018-03" db="EMBL/GenBank/DDBJ databases">
        <title>Genome sequence of Clostridium liquoris DSM 100320.</title>
        <authorList>
            <person name="Poehlein A."/>
            <person name="Daniel R."/>
        </authorList>
    </citation>
    <scope>NUCLEOTIDE SEQUENCE [LARGE SCALE GENOMIC DNA]</scope>
    <source>
        <strain evidence="1 2">DSM 100320</strain>
    </source>
</reference>
<dbReference type="Gene3D" id="3.30.450.40">
    <property type="match status" value="1"/>
</dbReference>
<evidence type="ECO:0000313" key="2">
    <source>
        <dbReference type="Proteomes" id="UP000239706"/>
    </source>
</evidence>